<sequence length="85" mass="9189">MELRCRQQGAFGNQARSGGVAALARGRTTSLHNSNRSQESGIYPHCQGSQPPSGQMGIILYQVPLRHNVSAWLTEHEGGRSVTNS</sequence>
<accession>A0ABQ8L9T2</accession>
<name>A0ABQ8L9T2_LABRO</name>
<gene>
    <name evidence="1" type="ORF">H4Q32_028993</name>
</gene>
<protein>
    <submittedName>
        <fullName evidence="1">Cardiac-enriched FHL2-interacting protein</fullName>
    </submittedName>
</protein>
<keyword evidence="2" id="KW-1185">Reference proteome</keyword>
<reference evidence="1 2" key="1">
    <citation type="submission" date="2022-01" db="EMBL/GenBank/DDBJ databases">
        <title>A high-quality chromosome-level genome assembly of rohu carp, Labeo rohita.</title>
        <authorList>
            <person name="Arick M.A. II"/>
            <person name="Hsu C.-Y."/>
            <person name="Magbanua Z."/>
            <person name="Pechanova O."/>
            <person name="Grover C."/>
            <person name="Miller E."/>
            <person name="Thrash A."/>
            <person name="Ezzel L."/>
            <person name="Alam S."/>
            <person name="Benzie J."/>
            <person name="Hamilton M."/>
            <person name="Karsi A."/>
            <person name="Lawrence M.L."/>
            <person name="Peterson D.G."/>
        </authorList>
    </citation>
    <scope>NUCLEOTIDE SEQUENCE [LARGE SCALE GENOMIC DNA]</scope>
    <source>
        <strain evidence="2">BAU-BD-2019</strain>
        <tissue evidence="1">Blood</tissue>
    </source>
</reference>
<evidence type="ECO:0000313" key="1">
    <source>
        <dbReference type="EMBL" id="KAI2647513.1"/>
    </source>
</evidence>
<dbReference type="EMBL" id="JACTAM010000290">
    <property type="protein sequence ID" value="KAI2647513.1"/>
    <property type="molecule type" value="Genomic_DNA"/>
</dbReference>
<proteinExistence type="predicted"/>
<organism evidence="1 2">
    <name type="scientific">Labeo rohita</name>
    <name type="common">Indian major carp</name>
    <name type="synonym">Cyprinus rohita</name>
    <dbReference type="NCBI Taxonomy" id="84645"/>
    <lineage>
        <taxon>Eukaryota</taxon>
        <taxon>Metazoa</taxon>
        <taxon>Chordata</taxon>
        <taxon>Craniata</taxon>
        <taxon>Vertebrata</taxon>
        <taxon>Euteleostomi</taxon>
        <taxon>Actinopterygii</taxon>
        <taxon>Neopterygii</taxon>
        <taxon>Teleostei</taxon>
        <taxon>Ostariophysi</taxon>
        <taxon>Cypriniformes</taxon>
        <taxon>Cyprinidae</taxon>
        <taxon>Labeoninae</taxon>
        <taxon>Labeonini</taxon>
        <taxon>Labeo</taxon>
    </lineage>
</organism>
<evidence type="ECO:0000313" key="2">
    <source>
        <dbReference type="Proteomes" id="UP000830375"/>
    </source>
</evidence>
<comment type="caution">
    <text evidence="1">The sequence shown here is derived from an EMBL/GenBank/DDBJ whole genome shotgun (WGS) entry which is preliminary data.</text>
</comment>
<dbReference type="Proteomes" id="UP000830375">
    <property type="component" value="Unassembled WGS sequence"/>
</dbReference>